<dbReference type="InterPro" id="IPR029063">
    <property type="entry name" value="SAM-dependent_MTases_sf"/>
</dbReference>
<dbReference type="InterPro" id="IPR050953">
    <property type="entry name" value="N4_N6_ade-DNA_methylase"/>
</dbReference>
<dbReference type="AlphaFoldDB" id="A0A923IWE7"/>
<dbReference type="PANTHER" id="PTHR33841">
    <property type="entry name" value="DNA METHYLTRANSFERASE YEEA-RELATED"/>
    <property type="match status" value="1"/>
</dbReference>
<keyword evidence="4" id="KW-0949">S-adenosyl-L-methionine</keyword>
<dbReference type="EMBL" id="WNXD01000002">
    <property type="protein sequence ID" value="MBB2146833.1"/>
    <property type="molecule type" value="Genomic_DNA"/>
</dbReference>
<evidence type="ECO:0000256" key="4">
    <source>
        <dbReference type="ARBA" id="ARBA00022691"/>
    </source>
</evidence>
<dbReference type="Proteomes" id="UP000601055">
    <property type="component" value="Unassembled WGS sequence"/>
</dbReference>
<dbReference type="PANTHER" id="PTHR33841:SF1">
    <property type="entry name" value="DNA METHYLTRANSFERASE A"/>
    <property type="match status" value="1"/>
</dbReference>
<evidence type="ECO:0000256" key="1">
    <source>
        <dbReference type="ARBA" id="ARBA00011900"/>
    </source>
</evidence>
<dbReference type="PRINTS" id="PR00507">
    <property type="entry name" value="N12N6MTFRASE"/>
</dbReference>
<dbReference type="Gene3D" id="3.40.50.150">
    <property type="entry name" value="Vaccinia Virus protein VP39"/>
    <property type="match status" value="1"/>
</dbReference>
<dbReference type="SUPFAM" id="SSF53335">
    <property type="entry name" value="S-adenosyl-L-methionine-dependent methyltransferases"/>
    <property type="match status" value="1"/>
</dbReference>
<dbReference type="GO" id="GO:0009007">
    <property type="term" value="F:site-specific DNA-methyltransferase (adenine-specific) activity"/>
    <property type="evidence" value="ECO:0007669"/>
    <property type="project" value="UniProtKB-EC"/>
</dbReference>
<dbReference type="GO" id="GO:0006304">
    <property type="term" value="P:DNA modification"/>
    <property type="evidence" value="ECO:0007669"/>
    <property type="project" value="InterPro"/>
</dbReference>
<reference evidence="7" key="1">
    <citation type="submission" date="2019-11" db="EMBL/GenBank/DDBJ databases">
        <title>Description of Pedobacter sp. LMG 31464T.</title>
        <authorList>
            <person name="Carlier A."/>
            <person name="Qi S."/>
            <person name="Vandamme P."/>
        </authorList>
    </citation>
    <scope>NUCLEOTIDE SEQUENCE</scope>
    <source>
        <strain evidence="7">LMG 31464</strain>
    </source>
</reference>
<keyword evidence="2 7" id="KW-0489">Methyltransferase</keyword>
<keyword evidence="3" id="KW-0808">Transferase</keyword>
<dbReference type="GO" id="GO:0032259">
    <property type="term" value="P:methylation"/>
    <property type="evidence" value="ECO:0007669"/>
    <property type="project" value="UniProtKB-KW"/>
</dbReference>
<dbReference type="InterPro" id="IPR011639">
    <property type="entry name" value="MethylTrfase_TaqI-like_dom"/>
</dbReference>
<dbReference type="RefSeq" id="WP_182923471.1">
    <property type="nucleotide sequence ID" value="NZ_WNXD01000002.1"/>
</dbReference>
<feature type="domain" description="Type II methyltransferase M.TaqI-like" evidence="6">
    <location>
        <begin position="369"/>
        <end position="532"/>
    </location>
</feature>
<name>A0A923IWE7_9SPHI</name>
<organism evidence="7 8">
    <name type="scientific">Pedobacter planticolens</name>
    <dbReference type="NCBI Taxonomy" id="2679964"/>
    <lineage>
        <taxon>Bacteria</taxon>
        <taxon>Pseudomonadati</taxon>
        <taxon>Bacteroidota</taxon>
        <taxon>Sphingobacteriia</taxon>
        <taxon>Sphingobacteriales</taxon>
        <taxon>Sphingobacteriaceae</taxon>
        <taxon>Pedobacter</taxon>
    </lineage>
</organism>
<evidence type="ECO:0000256" key="5">
    <source>
        <dbReference type="ARBA" id="ARBA00047942"/>
    </source>
</evidence>
<proteinExistence type="predicted"/>
<evidence type="ECO:0000313" key="8">
    <source>
        <dbReference type="Proteomes" id="UP000601055"/>
    </source>
</evidence>
<dbReference type="PROSITE" id="PS00092">
    <property type="entry name" value="N6_MTASE"/>
    <property type="match status" value="1"/>
</dbReference>
<protein>
    <recommendedName>
        <fullName evidence="1">site-specific DNA-methyltransferase (adenine-specific)</fullName>
        <ecNumber evidence="1">2.1.1.72</ecNumber>
    </recommendedName>
</protein>
<evidence type="ECO:0000256" key="2">
    <source>
        <dbReference type="ARBA" id="ARBA00022603"/>
    </source>
</evidence>
<dbReference type="GO" id="GO:0003676">
    <property type="term" value="F:nucleic acid binding"/>
    <property type="evidence" value="ECO:0007669"/>
    <property type="project" value="InterPro"/>
</dbReference>
<keyword evidence="8" id="KW-1185">Reference proteome</keyword>
<dbReference type="InterPro" id="IPR002052">
    <property type="entry name" value="DNA_methylase_N6_adenine_CS"/>
</dbReference>
<comment type="catalytic activity">
    <reaction evidence="5">
        <text>a 2'-deoxyadenosine in DNA + S-adenosyl-L-methionine = an N(6)-methyl-2'-deoxyadenosine in DNA + S-adenosyl-L-homocysteine + H(+)</text>
        <dbReference type="Rhea" id="RHEA:15197"/>
        <dbReference type="Rhea" id="RHEA-COMP:12418"/>
        <dbReference type="Rhea" id="RHEA-COMP:12419"/>
        <dbReference type="ChEBI" id="CHEBI:15378"/>
        <dbReference type="ChEBI" id="CHEBI:57856"/>
        <dbReference type="ChEBI" id="CHEBI:59789"/>
        <dbReference type="ChEBI" id="CHEBI:90615"/>
        <dbReference type="ChEBI" id="CHEBI:90616"/>
        <dbReference type="EC" id="2.1.1.72"/>
    </reaction>
</comment>
<evidence type="ECO:0000313" key="7">
    <source>
        <dbReference type="EMBL" id="MBB2146833.1"/>
    </source>
</evidence>
<sequence>MPSVRSIHQQLGYDISNGLFNSDDVILQNEGKLSKLFSKDFLKPNSIFYIGDRPFVLFYENPDDKSELFKAIWNINEVPVIIIFENNTTTIYNGFEYLKETKSLSVLGGENELSDFEYFKIVTGQTWEKYELSLSYKKRVDFKLLENIKVARSILINKCGLSNYSANALLGKTIFTRYLIDRQVRIGFNSEPKVWTTEDYCNVLNDFDHTLNFFSHLEQKFKGNLFEIDDPAQNLNQNALNVVIDLLNGVELINYQTSMFDVYDFSIIPVEFISNVYEMFIGEKEQAINGSYYTPLFLVDYINSQTVKKFFELSPKSTSCAVLDPACGSGIFLVETLRVIIEKYNLDNPSQSRGSTKYRNGLVQLTKTNIFGIDKDESALSVAIFSIYLTLLDYQSPRDIENFEFPALLGSNFFAGDFFMVSNSFNEILSKIKFNFIIGNPPWKRGGGKGKNLEPYELYIKNRKTFESKTETIAAISNKEIAQAFLLRAGDFCNSETIVSFIVTSKTLYNLNAKDFRKYFFKNFFIDRIFELSPVRREVFDKSNDPAIAPAAVIFYRYAHLKSTDENLVEHFSIKPNRFFSLFKLFLIQRNDVKSLKQSLLLEYDWILKVLLYGNFNDFYFIKRLKEYYTTISEYALLKDCLIGQGVILNGNRKLQDASYLIGKRFVRTKEDVEAFNIDVDDNRLWTEPLALYPRDRKLFNPPQLLITAGISTMFRGVSAINYEKEIVFKSSLTAIQSSDINFLETACGFLNSSLFSYYALITTSSAGVEREETHDKEKLGFPFKTDIAVASIVKEIHQIKTNLREVSKKIMSNEKDDIQIQLRNKISELDVEVLNCFGLDETEESLVDYAIQFSIPSLVKSNSSKLLNGDLKFNDPYLGQYIKAFTDKFVESFLSVGKNFMVEVWYSKHLIGIFFKIQEGKKLNETKWVNKYDSDIIKSLIGLGHEKITDLIFMQKDVRGFEEDSFYIFKPNEKKVWHKAMAYLDLNDFLDAILKAGGQEE</sequence>
<gene>
    <name evidence="7" type="ORF">GM921_15120</name>
</gene>
<evidence type="ECO:0000259" key="6">
    <source>
        <dbReference type="Pfam" id="PF07669"/>
    </source>
</evidence>
<evidence type="ECO:0000256" key="3">
    <source>
        <dbReference type="ARBA" id="ARBA00022679"/>
    </source>
</evidence>
<comment type="caution">
    <text evidence="7">The sequence shown here is derived from an EMBL/GenBank/DDBJ whole genome shotgun (WGS) entry which is preliminary data.</text>
</comment>
<dbReference type="EC" id="2.1.1.72" evidence="1"/>
<dbReference type="Pfam" id="PF07669">
    <property type="entry name" value="Eco57I"/>
    <property type="match status" value="1"/>
</dbReference>
<accession>A0A923IWE7</accession>